<dbReference type="EMBL" id="QXEV01000001">
    <property type="protein sequence ID" value="RIA78467.1"/>
    <property type="molecule type" value="Genomic_DNA"/>
</dbReference>
<accession>A0A397S3D5</accession>
<feature type="transmembrane region" description="Helical" evidence="1">
    <location>
        <begin position="80"/>
        <end position="102"/>
    </location>
</feature>
<keyword evidence="1" id="KW-1133">Transmembrane helix</keyword>
<keyword evidence="3" id="KW-1185">Reference proteome</keyword>
<feature type="transmembrane region" description="Helical" evidence="1">
    <location>
        <begin position="140"/>
        <end position="160"/>
    </location>
</feature>
<dbReference type="Proteomes" id="UP000266506">
    <property type="component" value="Unassembled WGS sequence"/>
</dbReference>
<evidence type="ECO:0000313" key="3">
    <source>
        <dbReference type="Proteomes" id="UP000266506"/>
    </source>
</evidence>
<dbReference type="InParanoid" id="A0A397S3D5"/>
<dbReference type="RefSeq" id="WP_119015214.1">
    <property type="nucleotide sequence ID" value="NZ_QXEV01000001.1"/>
</dbReference>
<name>A0A397S3D5_9MOLU</name>
<protein>
    <submittedName>
        <fullName evidence="2">Inner membrane protein</fullName>
    </submittedName>
</protein>
<dbReference type="InterPro" id="IPR036259">
    <property type="entry name" value="MFS_trans_sf"/>
</dbReference>
<feature type="transmembrane region" description="Helical" evidence="1">
    <location>
        <begin position="108"/>
        <end position="128"/>
    </location>
</feature>
<dbReference type="Gene3D" id="1.20.1250.20">
    <property type="entry name" value="MFS general substrate transporter like domains"/>
    <property type="match status" value="1"/>
</dbReference>
<proteinExistence type="predicted"/>
<evidence type="ECO:0000313" key="2">
    <source>
        <dbReference type="EMBL" id="RIA78467.1"/>
    </source>
</evidence>
<dbReference type="AlphaFoldDB" id="A0A397S3D5"/>
<reference evidence="2 3" key="1">
    <citation type="submission" date="2018-08" db="EMBL/GenBank/DDBJ databases">
        <title>Genomic Encyclopedia of Archaeal and Bacterial Type Strains, Phase II (KMG-II): from individual species to whole genera.</title>
        <authorList>
            <person name="Goeker M."/>
        </authorList>
    </citation>
    <scope>NUCLEOTIDE SEQUENCE [LARGE SCALE GENOMIC DNA]</scope>
    <source>
        <strain evidence="2 3">ATCC 27112</strain>
    </source>
</reference>
<comment type="caution">
    <text evidence="2">The sequence shown here is derived from an EMBL/GenBank/DDBJ whole genome shotgun (WGS) entry which is preliminary data.</text>
</comment>
<gene>
    <name evidence="2" type="ORF">EI71_00027</name>
</gene>
<keyword evidence="1" id="KW-0472">Membrane</keyword>
<organism evidence="2 3">
    <name type="scientific">Anaeroplasma bactoclasticum</name>
    <dbReference type="NCBI Taxonomy" id="2088"/>
    <lineage>
        <taxon>Bacteria</taxon>
        <taxon>Bacillati</taxon>
        <taxon>Mycoplasmatota</taxon>
        <taxon>Mollicutes</taxon>
        <taxon>Anaeroplasmatales</taxon>
        <taxon>Anaeroplasmataceae</taxon>
        <taxon>Anaeroplasma</taxon>
    </lineage>
</organism>
<feature type="transmembrane region" description="Helical" evidence="1">
    <location>
        <begin position="6"/>
        <end position="27"/>
    </location>
</feature>
<sequence length="212" mass="23766">MPKETISIIALVISFIGNALFTSSSLFHSKKKIIAIQSFCHGLNGTAQLMQGGYGGMVQDYTMLFKNFVLLFVDEAKKKLILFINILCIIIALSVGIVAIQLWTEKQWFQYLPVGGMFIYSVCSTFVFAKSGLSKNFTEVLLKSALIVNGICQCIYGVLLPLLPNTIFNAITIIISIYSIIRIAIKVHKDKNKPKEDIEDLYQEENIINEEE</sequence>
<feature type="transmembrane region" description="Helical" evidence="1">
    <location>
        <begin position="166"/>
        <end position="185"/>
    </location>
</feature>
<keyword evidence="1" id="KW-0812">Transmembrane</keyword>
<evidence type="ECO:0000256" key="1">
    <source>
        <dbReference type="SAM" id="Phobius"/>
    </source>
</evidence>